<keyword evidence="4" id="KW-1185">Reference proteome</keyword>
<dbReference type="Pfam" id="PF00087">
    <property type="entry name" value="Toxin_TOLIP"/>
    <property type="match status" value="1"/>
</dbReference>
<comment type="caution">
    <text evidence="3">The sequence shown here is derived from an EMBL/GenBank/DDBJ whole genome shotgun (WGS) entry which is preliminary data.</text>
</comment>
<dbReference type="InterPro" id="IPR035076">
    <property type="entry name" value="Toxin/TOLIP"/>
</dbReference>
<evidence type="ECO:0000256" key="1">
    <source>
        <dbReference type="SAM" id="SignalP"/>
    </source>
</evidence>
<reference evidence="3 4" key="1">
    <citation type="submission" date="2021-06" db="EMBL/GenBank/DDBJ databases">
        <title>Caerostris extrusa draft genome.</title>
        <authorList>
            <person name="Kono N."/>
            <person name="Arakawa K."/>
        </authorList>
    </citation>
    <scope>NUCLEOTIDE SEQUENCE [LARGE SCALE GENOMIC DNA]</scope>
</reference>
<dbReference type="SUPFAM" id="SSF57302">
    <property type="entry name" value="Snake toxin-like"/>
    <property type="match status" value="1"/>
</dbReference>
<proteinExistence type="predicted"/>
<feature type="domain" description="Snake toxin/toxin-like" evidence="2">
    <location>
        <begin position="18"/>
        <end position="108"/>
    </location>
</feature>
<feature type="chain" id="PRO_5043371719" description="Snake toxin/toxin-like domain-containing protein" evidence="1">
    <location>
        <begin position="18"/>
        <end position="204"/>
    </location>
</feature>
<sequence length="204" mass="23160">MWIIGFLFLLTPSTVLGLECYVCDNQDSNYDKCTKTIKTCDIAEDRCLSEVRWGSTPYWDSTGKTILHIQNMLHTERQCKSEIKLAVVVTEFGIMTGNVECCHGDRCNYYVTSKDYYRHFRSSLSLHAVDQTQAPVRMWFAPRLHQPVLSNTMKRKGDWPLCVILCCPESMCGCGMCALGETSDGSGGTPSRNSRDYYRVPTLH</sequence>
<protein>
    <recommendedName>
        <fullName evidence="2">Snake toxin/toxin-like domain-containing protein</fullName>
    </recommendedName>
</protein>
<feature type="signal peptide" evidence="1">
    <location>
        <begin position="1"/>
        <end position="17"/>
    </location>
</feature>
<name>A0AAV4NE00_CAEEX</name>
<evidence type="ECO:0000313" key="4">
    <source>
        <dbReference type="Proteomes" id="UP001054945"/>
    </source>
</evidence>
<dbReference type="Proteomes" id="UP001054945">
    <property type="component" value="Unassembled WGS sequence"/>
</dbReference>
<dbReference type="InterPro" id="IPR045860">
    <property type="entry name" value="Snake_toxin-like_sf"/>
</dbReference>
<keyword evidence="1" id="KW-0732">Signal</keyword>
<gene>
    <name evidence="3" type="primary">AVEN_4314_1</name>
    <name evidence="3" type="ORF">CEXT_331641</name>
</gene>
<dbReference type="AlphaFoldDB" id="A0AAV4NE00"/>
<accession>A0AAV4NE00</accession>
<dbReference type="CDD" id="cd23599">
    <property type="entry name" value="TFP_LU_ECD_Cold"/>
    <property type="match status" value="1"/>
</dbReference>
<organism evidence="3 4">
    <name type="scientific">Caerostris extrusa</name>
    <name type="common">Bark spider</name>
    <name type="synonym">Caerostris bankana</name>
    <dbReference type="NCBI Taxonomy" id="172846"/>
    <lineage>
        <taxon>Eukaryota</taxon>
        <taxon>Metazoa</taxon>
        <taxon>Ecdysozoa</taxon>
        <taxon>Arthropoda</taxon>
        <taxon>Chelicerata</taxon>
        <taxon>Arachnida</taxon>
        <taxon>Araneae</taxon>
        <taxon>Araneomorphae</taxon>
        <taxon>Entelegynae</taxon>
        <taxon>Araneoidea</taxon>
        <taxon>Araneidae</taxon>
        <taxon>Caerostris</taxon>
    </lineage>
</organism>
<dbReference type="EMBL" id="BPLR01003196">
    <property type="protein sequence ID" value="GIX82040.1"/>
    <property type="molecule type" value="Genomic_DNA"/>
</dbReference>
<evidence type="ECO:0000259" key="2">
    <source>
        <dbReference type="Pfam" id="PF00087"/>
    </source>
</evidence>
<dbReference type="Gene3D" id="2.10.60.10">
    <property type="entry name" value="CD59"/>
    <property type="match status" value="1"/>
</dbReference>
<evidence type="ECO:0000313" key="3">
    <source>
        <dbReference type="EMBL" id="GIX82040.1"/>
    </source>
</evidence>